<gene>
    <name evidence="4" type="ORF">F5I99_19085</name>
</gene>
<dbReference type="AlphaFoldDB" id="A0A5J6LI90"/>
<dbReference type="CDD" id="cd02588">
    <property type="entry name" value="HAD_L2-DEX"/>
    <property type="match status" value="1"/>
</dbReference>
<keyword evidence="2 3" id="KW-0378">Hydrolase</keyword>
<name>A0A5J6LI90_9GAMM</name>
<dbReference type="PANTHER" id="PTHR43316:SF3">
    <property type="entry name" value="HALOACID DEHALOGENASE, TYPE II (AFU_ORTHOLOGUE AFUA_2G07750)-RELATED"/>
    <property type="match status" value="1"/>
</dbReference>
<evidence type="ECO:0000256" key="2">
    <source>
        <dbReference type="ARBA" id="ARBA00022801"/>
    </source>
</evidence>
<evidence type="ECO:0000256" key="3">
    <source>
        <dbReference type="RuleBase" id="RU368077"/>
    </source>
</evidence>
<dbReference type="InterPro" id="IPR036412">
    <property type="entry name" value="HAD-like_sf"/>
</dbReference>
<dbReference type="RefSeq" id="WP_151058818.1">
    <property type="nucleotide sequence ID" value="NZ_CP044222.1"/>
</dbReference>
<organism evidence="4 5">
    <name type="scientific">Nitrincola iocasae</name>
    <dbReference type="NCBI Taxonomy" id="2614693"/>
    <lineage>
        <taxon>Bacteria</taxon>
        <taxon>Pseudomonadati</taxon>
        <taxon>Pseudomonadota</taxon>
        <taxon>Gammaproteobacteria</taxon>
        <taxon>Oceanospirillales</taxon>
        <taxon>Oceanospirillaceae</taxon>
        <taxon>Nitrincola</taxon>
    </lineage>
</organism>
<proteinExistence type="inferred from homology"/>
<comment type="catalytic activity">
    <reaction evidence="3">
        <text>an (S)-2-haloacid + H2O = a (2R)-2-hydroxycarboxylate + a halide anion + H(+)</text>
        <dbReference type="Rhea" id="RHEA:11192"/>
        <dbReference type="ChEBI" id="CHEBI:15377"/>
        <dbReference type="ChEBI" id="CHEBI:15378"/>
        <dbReference type="ChEBI" id="CHEBI:16042"/>
        <dbReference type="ChEBI" id="CHEBI:58314"/>
        <dbReference type="ChEBI" id="CHEBI:137405"/>
        <dbReference type="EC" id="3.8.1.2"/>
    </reaction>
</comment>
<dbReference type="PRINTS" id="PR00413">
    <property type="entry name" value="HADHALOGNASE"/>
</dbReference>
<keyword evidence="5" id="KW-1185">Reference proteome</keyword>
<dbReference type="EMBL" id="CP044222">
    <property type="protein sequence ID" value="QEW08420.1"/>
    <property type="molecule type" value="Genomic_DNA"/>
</dbReference>
<dbReference type="Gene3D" id="3.40.50.1000">
    <property type="entry name" value="HAD superfamily/HAD-like"/>
    <property type="match status" value="1"/>
</dbReference>
<comment type="similarity">
    <text evidence="1 3">Belongs to the HAD-like hydrolase superfamily. S-2-haloalkanoic acid dehalogenase family.</text>
</comment>
<dbReference type="PANTHER" id="PTHR43316">
    <property type="entry name" value="HYDROLASE, HALOACID DELAHOGENASE-RELATED"/>
    <property type="match status" value="1"/>
</dbReference>
<dbReference type="InterPro" id="IPR051540">
    <property type="entry name" value="S-2-haloacid_dehalogenase"/>
</dbReference>
<protein>
    <recommendedName>
        <fullName evidence="3">(S)-2-haloacid dehalogenase</fullName>
        <ecNumber evidence="3">3.8.1.2</ecNumber>
    </recommendedName>
    <alternativeName>
        <fullName evidence="3">2-haloalkanoic acid dehalogenase</fullName>
    </alternativeName>
    <alternativeName>
        <fullName evidence="3">Halocarboxylic acid halidohydrolase</fullName>
    </alternativeName>
    <alternativeName>
        <fullName evidence="3">L-2-haloacid dehalogenase</fullName>
    </alternativeName>
</protein>
<reference evidence="4 5" key="1">
    <citation type="submission" date="2019-09" db="EMBL/GenBank/DDBJ databases">
        <title>Nitrincola iocasae sp. nov., a bacterium isolated from the sediment collected at a cold seep field in South China Sea.</title>
        <authorList>
            <person name="Zhang H."/>
            <person name="Wang H."/>
            <person name="Li C."/>
        </authorList>
    </citation>
    <scope>NUCLEOTIDE SEQUENCE [LARGE SCALE GENOMIC DNA]</scope>
    <source>
        <strain evidence="4 5">KXZD1103</strain>
    </source>
</reference>
<dbReference type="GO" id="GO:0018784">
    <property type="term" value="F:(S)-2-haloacid dehalogenase activity"/>
    <property type="evidence" value="ECO:0007669"/>
    <property type="project" value="UniProtKB-UniRule"/>
</dbReference>
<dbReference type="Gene3D" id="1.10.150.240">
    <property type="entry name" value="Putative phosphatase, domain 2"/>
    <property type="match status" value="1"/>
</dbReference>
<dbReference type="NCBIfam" id="TIGR01428">
    <property type="entry name" value="HAD_type_II"/>
    <property type="match status" value="1"/>
</dbReference>
<dbReference type="InterPro" id="IPR006328">
    <property type="entry name" value="2-HAD"/>
</dbReference>
<sequence length="237" mass="25869">MTDASDNNAPNLSNITTLFFDVNETLLDIQPLKDVISKTLDNRKELADLWFVSLLHNSLVDTASGGWHSFAEIGNAVLTMLAAQHNIQLSDDAPSLAEALSQLPPHADVIAALSVLQQKGFKLVALTNSSQALADKQLNHAGIIHFFDRVLSVESIKTYKPDLKVYCWAAEQMHVSRENSLMIAAHSWDVGGAKRAGMHTAFIARKGQSLSPLMPDPDLVCPDLKALAESLFTIEKL</sequence>
<comment type="function">
    <text evidence="3">Catalyzes the hydrolytic dehalogenation of small (S)-2-haloalkanoic acids to yield the corresponding (R)-2-hydroxyalkanoic acids.</text>
</comment>
<dbReference type="EC" id="3.8.1.2" evidence="3"/>
<dbReference type="KEGG" id="nik:F5I99_19085"/>
<dbReference type="InterPro" id="IPR006439">
    <property type="entry name" value="HAD-SF_hydro_IA"/>
</dbReference>
<dbReference type="SFLD" id="SFLDS00003">
    <property type="entry name" value="Haloacid_Dehalogenase"/>
    <property type="match status" value="1"/>
</dbReference>
<evidence type="ECO:0000256" key="1">
    <source>
        <dbReference type="ARBA" id="ARBA00008106"/>
    </source>
</evidence>
<evidence type="ECO:0000313" key="5">
    <source>
        <dbReference type="Proteomes" id="UP000325606"/>
    </source>
</evidence>
<dbReference type="InterPro" id="IPR023214">
    <property type="entry name" value="HAD_sf"/>
</dbReference>
<evidence type="ECO:0000313" key="4">
    <source>
        <dbReference type="EMBL" id="QEW08420.1"/>
    </source>
</evidence>
<dbReference type="InterPro" id="IPR023198">
    <property type="entry name" value="PGP-like_dom2"/>
</dbReference>
<accession>A0A5J6LI90</accession>
<dbReference type="Proteomes" id="UP000325606">
    <property type="component" value="Chromosome"/>
</dbReference>
<dbReference type="SUPFAM" id="SSF56784">
    <property type="entry name" value="HAD-like"/>
    <property type="match status" value="1"/>
</dbReference>
<dbReference type="NCBIfam" id="TIGR01493">
    <property type="entry name" value="HAD-SF-IA-v2"/>
    <property type="match status" value="1"/>
</dbReference>
<dbReference type="Pfam" id="PF00702">
    <property type="entry name" value="Hydrolase"/>
    <property type="match status" value="1"/>
</dbReference>
<dbReference type="SFLD" id="SFLDG01129">
    <property type="entry name" value="C1.5:_HAD__Beta-PGM__Phosphata"/>
    <property type="match status" value="1"/>
</dbReference>